<dbReference type="PANTHER" id="PTHR24064">
    <property type="entry name" value="SOLUTE CARRIER FAMILY 22 MEMBER"/>
    <property type="match status" value="1"/>
</dbReference>
<reference evidence="7" key="1">
    <citation type="submission" date="2020-11" db="EMBL/GenBank/DDBJ databases">
        <authorList>
            <person name="Tran Van P."/>
        </authorList>
    </citation>
    <scope>NUCLEOTIDE SEQUENCE</scope>
</reference>
<accession>A0A7R8X3B8</accession>
<name>A0A7R8X3B8_9CRUS</name>
<organism evidence="7">
    <name type="scientific">Darwinula stevensoni</name>
    <dbReference type="NCBI Taxonomy" id="69355"/>
    <lineage>
        <taxon>Eukaryota</taxon>
        <taxon>Metazoa</taxon>
        <taxon>Ecdysozoa</taxon>
        <taxon>Arthropoda</taxon>
        <taxon>Crustacea</taxon>
        <taxon>Oligostraca</taxon>
        <taxon>Ostracoda</taxon>
        <taxon>Podocopa</taxon>
        <taxon>Podocopida</taxon>
        <taxon>Darwinulocopina</taxon>
        <taxon>Darwinuloidea</taxon>
        <taxon>Darwinulidae</taxon>
        <taxon>Darwinula</taxon>
    </lineage>
</organism>
<feature type="transmembrane region" description="Helical" evidence="6">
    <location>
        <begin position="129"/>
        <end position="146"/>
    </location>
</feature>
<dbReference type="SUPFAM" id="SSF103473">
    <property type="entry name" value="MFS general substrate transporter"/>
    <property type="match status" value="1"/>
</dbReference>
<proteinExistence type="predicted"/>
<evidence type="ECO:0000256" key="3">
    <source>
        <dbReference type="ARBA" id="ARBA00022989"/>
    </source>
</evidence>
<keyword evidence="8" id="KW-1185">Reference proteome</keyword>
<feature type="region of interest" description="Disordered" evidence="5">
    <location>
        <begin position="1"/>
        <end position="28"/>
    </location>
</feature>
<feature type="transmembrane region" description="Helical" evidence="6">
    <location>
        <begin position="219"/>
        <end position="240"/>
    </location>
</feature>
<evidence type="ECO:0000256" key="2">
    <source>
        <dbReference type="ARBA" id="ARBA00022692"/>
    </source>
</evidence>
<evidence type="ECO:0000256" key="1">
    <source>
        <dbReference type="ARBA" id="ARBA00004141"/>
    </source>
</evidence>
<comment type="subcellular location">
    <subcellularLocation>
        <location evidence="1">Membrane</location>
        <topology evidence="1">Multi-pass membrane protein</topology>
    </subcellularLocation>
</comment>
<dbReference type="Proteomes" id="UP000677054">
    <property type="component" value="Unassembled WGS sequence"/>
</dbReference>
<evidence type="ECO:0000256" key="6">
    <source>
        <dbReference type="SAM" id="Phobius"/>
    </source>
</evidence>
<keyword evidence="2 6" id="KW-0812">Transmembrane</keyword>
<keyword evidence="3 6" id="KW-1133">Transmembrane helix</keyword>
<evidence type="ECO:0000256" key="4">
    <source>
        <dbReference type="ARBA" id="ARBA00023136"/>
    </source>
</evidence>
<feature type="transmembrane region" description="Helical" evidence="6">
    <location>
        <begin position="104"/>
        <end position="122"/>
    </location>
</feature>
<evidence type="ECO:0000313" key="7">
    <source>
        <dbReference type="EMBL" id="CAD7240065.1"/>
    </source>
</evidence>
<dbReference type="EMBL" id="LR899523">
    <property type="protein sequence ID" value="CAD7240065.1"/>
    <property type="molecule type" value="Genomic_DNA"/>
</dbReference>
<protein>
    <submittedName>
        <fullName evidence="7">Uncharacterized protein</fullName>
    </submittedName>
</protein>
<dbReference type="AlphaFoldDB" id="A0A7R8X3B8"/>
<dbReference type="EMBL" id="CAJPEV010000006">
    <property type="protein sequence ID" value="CAG0878579.1"/>
    <property type="molecule type" value="Genomic_DNA"/>
</dbReference>
<sequence>MENSTSCGEASLEGPIGTPEGEESPKSGGTCIDLLSSRRLRKMTLNLFLCWFVNAFVYYGLSLSAQDIGGEIFINFAIAGRSLKMFSWTRKKFLEVVRLTTSNIVGAVEIPAYALSIIVLLYTGRRFPLSAAMIIGGSACLLALLVPKGVYYYDWPVVTLAMVGKFGISSSFAIVYVFTAELMPTPVRTVGLGACSTFARLGSILAPYILLLGEAMSHVWLPICVFGISSLISGLLLLLLPETAKRRLPETIHEAKNISKYQVVSVRCTWKSGDVGDVKAGIFQDKIAFLISNVTRKSAP</sequence>
<dbReference type="Gene3D" id="1.20.1250.20">
    <property type="entry name" value="MFS general substrate transporter like domains"/>
    <property type="match status" value="1"/>
</dbReference>
<gene>
    <name evidence="7" type="ORF">DSTB1V02_LOCUS102</name>
</gene>
<feature type="transmembrane region" description="Helical" evidence="6">
    <location>
        <begin position="190"/>
        <end position="213"/>
    </location>
</feature>
<dbReference type="OrthoDB" id="3936150at2759"/>
<dbReference type="GO" id="GO:0016020">
    <property type="term" value="C:membrane"/>
    <property type="evidence" value="ECO:0007669"/>
    <property type="project" value="UniProtKB-SubCell"/>
</dbReference>
<evidence type="ECO:0000313" key="8">
    <source>
        <dbReference type="Proteomes" id="UP000677054"/>
    </source>
</evidence>
<dbReference type="InterPro" id="IPR036259">
    <property type="entry name" value="MFS_trans_sf"/>
</dbReference>
<feature type="transmembrane region" description="Helical" evidence="6">
    <location>
        <begin position="43"/>
        <end position="61"/>
    </location>
</feature>
<feature type="transmembrane region" description="Helical" evidence="6">
    <location>
        <begin position="158"/>
        <end position="178"/>
    </location>
</feature>
<keyword evidence="4 6" id="KW-0472">Membrane</keyword>
<evidence type="ECO:0000256" key="5">
    <source>
        <dbReference type="SAM" id="MobiDB-lite"/>
    </source>
</evidence>